<dbReference type="InterPro" id="IPR007693">
    <property type="entry name" value="DNA_helicase_DnaB-like_N"/>
</dbReference>
<reference evidence="5" key="1">
    <citation type="journal article" date="2019" name="Int. J. Syst. Evol. Microbiol.">
        <title>The Global Catalogue of Microorganisms (GCM) 10K type strain sequencing project: providing services to taxonomists for standard genome sequencing and annotation.</title>
        <authorList>
            <consortium name="The Broad Institute Genomics Platform"/>
            <consortium name="The Broad Institute Genome Sequencing Center for Infectious Disease"/>
            <person name="Wu L."/>
            <person name="Ma J."/>
        </authorList>
    </citation>
    <scope>NUCLEOTIDE SEQUENCE [LARGE SCALE GENOMIC DNA]</scope>
    <source>
        <strain evidence="5">CGMCC 1.12859</strain>
    </source>
</reference>
<gene>
    <name evidence="4" type="ORF">ACFQMG_31230</name>
</gene>
<dbReference type="SUPFAM" id="SSF48024">
    <property type="entry name" value="N-terminal domain of DnaB helicase"/>
    <property type="match status" value="1"/>
</dbReference>
<dbReference type="Pfam" id="PF00772">
    <property type="entry name" value="DnaB"/>
    <property type="match status" value="1"/>
</dbReference>
<sequence>MAWLAADAVPDPSLVVDYGQVVAGAAVDRPLGEDGESSEQALLAALMTQPAAARDLCGWLRAEDFGDERLGRIYAVLVEQELRNEPQIAGRGEGEHGRAPTAVVMAGLVAAAESEQWPVD</sequence>
<evidence type="ECO:0000259" key="3">
    <source>
        <dbReference type="Pfam" id="PF00772"/>
    </source>
</evidence>
<keyword evidence="5" id="KW-1185">Reference proteome</keyword>
<evidence type="ECO:0000313" key="5">
    <source>
        <dbReference type="Proteomes" id="UP001596435"/>
    </source>
</evidence>
<dbReference type="Gene3D" id="1.10.860.10">
    <property type="entry name" value="DNAb Helicase, Chain A"/>
    <property type="match status" value="1"/>
</dbReference>
<keyword evidence="1" id="KW-0235">DNA replication</keyword>
<dbReference type="Proteomes" id="UP001596435">
    <property type="component" value="Unassembled WGS sequence"/>
</dbReference>
<evidence type="ECO:0000256" key="1">
    <source>
        <dbReference type="ARBA" id="ARBA00022705"/>
    </source>
</evidence>
<keyword evidence="2" id="KW-0238">DNA-binding</keyword>
<organism evidence="4 5">
    <name type="scientific">Kitasatospora paranensis</name>
    <dbReference type="NCBI Taxonomy" id="258053"/>
    <lineage>
        <taxon>Bacteria</taxon>
        <taxon>Bacillati</taxon>
        <taxon>Actinomycetota</taxon>
        <taxon>Actinomycetes</taxon>
        <taxon>Kitasatosporales</taxon>
        <taxon>Streptomycetaceae</taxon>
        <taxon>Kitasatospora</taxon>
    </lineage>
</organism>
<protein>
    <submittedName>
        <fullName evidence="4">DnaB-like helicase N-terminal domain-containing protein</fullName>
    </submittedName>
</protein>
<dbReference type="EMBL" id="JBHTAJ010000086">
    <property type="protein sequence ID" value="MFC7184030.1"/>
    <property type="molecule type" value="Genomic_DNA"/>
</dbReference>
<evidence type="ECO:0000313" key="4">
    <source>
        <dbReference type="EMBL" id="MFC7184030.1"/>
    </source>
</evidence>
<proteinExistence type="predicted"/>
<feature type="domain" description="DNA helicase DnaB-like N-terminal" evidence="3">
    <location>
        <begin position="38"/>
        <end position="86"/>
    </location>
</feature>
<evidence type="ECO:0000256" key="2">
    <source>
        <dbReference type="ARBA" id="ARBA00023125"/>
    </source>
</evidence>
<dbReference type="InterPro" id="IPR016136">
    <property type="entry name" value="DNA_helicase_N/primase_C"/>
</dbReference>
<dbReference type="RefSeq" id="WP_380232586.1">
    <property type="nucleotide sequence ID" value="NZ_JBHSVH010000002.1"/>
</dbReference>
<name>A0ABW2G7Y3_9ACTN</name>
<dbReference type="InterPro" id="IPR036185">
    <property type="entry name" value="DNA_heli_DnaB-like_N_sf"/>
</dbReference>
<comment type="caution">
    <text evidence="4">The sequence shown here is derived from an EMBL/GenBank/DDBJ whole genome shotgun (WGS) entry which is preliminary data.</text>
</comment>
<accession>A0ABW2G7Y3</accession>